<evidence type="ECO:0000313" key="4">
    <source>
        <dbReference type="Proteomes" id="UP000263486"/>
    </source>
</evidence>
<proteinExistence type="predicted"/>
<accession>A0ABX9KGU8</accession>
<dbReference type="Proteomes" id="UP000263486">
    <property type="component" value="Unassembled WGS sequence"/>
</dbReference>
<name>A0ABX9KGU8_9FUSO</name>
<dbReference type="Pfam" id="PF01266">
    <property type="entry name" value="DAO"/>
    <property type="match status" value="1"/>
</dbReference>
<gene>
    <name evidence="3" type="ORF">DYH56_08245</name>
</gene>
<protein>
    <submittedName>
        <fullName evidence="3">FAD-dependent oxidoreductase</fullName>
    </submittedName>
</protein>
<dbReference type="Gene3D" id="3.30.9.10">
    <property type="entry name" value="D-Amino Acid Oxidase, subunit A, domain 2"/>
    <property type="match status" value="1"/>
</dbReference>
<sequence>MNDKNINDADVIVIGGGVIGTSIAYNLSKRGKKVTLLEKYDHARGASGSSDQLVLMQSKKPGVHLALALESLKMYKNLEEELGEPIHFRQKGGMILIENEKEMEIMKGFVEKQKKTGLDVDIISLDEVNKLQPGISQDIIGATYSPMDGEVDPIALNIAFAKGAKANGTKIMLGTEVKDIITEGKKAIGVETSKGKFYAPTIINAAGVWAPLLCEKLGIEAPIKPRRGQICITDEVDYFIDMPILSAKYMMAKHNPDLLKDAPEMIAKLGIGLALSQSPKGNIMFGATREFVGYDKNVTYEGIGEVIRNAVTYFPQLKDMSIIRTMGGLRPFTPDGLPLIGWTEIEGFFMAAGHEGDGIALAPVTGKVVADLIMDGKTFVDMSGFDPNRFQK</sequence>
<dbReference type="RefSeq" id="WP_114642367.1">
    <property type="nucleotide sequence ID" value="NZ_JAACIO010000013.1"/>
</dbReference>
<evidence type="ECO:0000259" key="2">
    <source>
        <dbReference type="Pfam" id="PF01266"/>
    </source>
</evidence>
<comment type="caution">
    <text evidence="3">The sequence shown here is derived from an EMBL/GenBank/DDBJ whole genome shotgun (WGS) entry which is preliminary data.</text>
</comment>
<dbReference type="SUPFAM" id="SSF54373">
    <property type="entry name" value="FAD-linked reductases, C-terminal domain"/>
    <property type="match status" value="1"/>
</dbReference>
<dbReference type="InterPro" id="IPR036188">
    <property type="entry name" value="FAD/NAD-bd_sf"/>
</dbReference>
<keyword evidence="1" id="KW-0560">Oxidoreductase</keyword>
<dbReference type="InterPro" id="IPR006076">
    <property type="entry name" value="FAD-dep_OxRdtase"/>
</dbReference>
<evidence type="ECO:0000313" key="3">
    <source>
        <dbReference type="EMBL" id="REI41196.1"/>
    </source>
</evidence>
<organism evidence="3 4">
    <name type="scientific">Psychrilyobacter piezotolerans</name>
    <dbReference type="NCBI Taxonomy" id="2293438"/>
    <lineage>
        <taxon>Bacteria</taxon>
        <taxon>Fusobacteriati</taxon>
        <taxon>Fusobacteriota</taxon>
        <taxon>Fusobacteriia</taxon>
        <taxon>Fusobacteriales</taxon>
        <taxon>Fusobacteriaceae</taxon>
        <taxon>Psychrilyobacter</taxon>
    </lineage>
</organism>
<dbReference type="PANTHER" id="PTHR13847">
    <property type="entry name" value="SARCOSINE DEHYDROGENASE-RELATED"/>
    <property type="match status" value="1"/>
</dbReference>
<dbReference type="EMBL" id="QUAJ01000012">
    <property type="protein sequence ID" value="REI41196.1"/>
    <property type="molecule type" value="Genomic_DNA"/>
</dbReference>
<reference evidence="3 4" key="1">
    <citation type="submission" date="2018-08" db="EMBL/GenBank/DDBJ databases">
        <title>Draft genome sequence of Psychrilyobacter sp. strain SD5 isolated from Black Sea water.</title>
        <authorList>
            <person name="Yadav S."/>
            <person name="Villanueva L."/>
            <person name="Damste J.S.S."/>
        </authorList>
    </citation>
    <scope>NUCLEOTIDE SEQUENCE [LARGE SCALE GENOMIC DNA]</scope>
    <source>
        <strain evidence="3 4">SD5</strain>
    </source>
</reference>
<dbReference type="Gene3D" id="3.50.50.60">
    <property type="entry name" value="FAD/NAD(P)-binding domain"/>
    <property type="match status" value="1"/>
</dbReference>
<feature type="domain" description="FAD dependent oxidoreductase" evidence="2">
    <location>
        <begin position="10"/>
        <end position="372"/>
    </location>
</feature>
<evidence type="ECO:0000256" key="1">
    <source>
        <dbReference type="ARBA" id="ARBA00023002"/>
    </source>
</evidence>
<dbReference type="SUPFAM" id="SSF51905">
    <property type="entry name" value="FAD/NAD(P)-binding domain"/>
    <property type="match status" value="1"/>
</dbReference>
<dbReference type="PANTHER" id="PTHR13847:SF287">
    <property type="entry name" value="FAD-DEPENDENT OXIDOREDUCTASE DOMAIN-CONTAINING PROTEIN 1"/>
    <property type="match status" value="1"/>
</dbReference>
<keyword evidence="4" id="KW-1185">Reference proteome</keyword>